<organism evidence="3 4">
    <name type="scientific">Cylindrotheca closterium</name>
    <dbReference type="NCBI Taxonomy" id="2856"/>
    <lineage>
        <taxon>Eukaryota</taxon>
        <taxon>Sar</taxon>
        <taxon>Stramenopiles</taxon>
        <taxon>Ochrophyta</taxon>
        <taxon>Bacillariophyta</taxon>
        <taxon>Bacillariophyceae</taxon>
        <taxon>Bacillariophycidae</taxon>
        <taxon>Bacillariales</taxon>
        <taxon>Bacillariaceae</taxon>
        <taxon>Cylindrotheca</taxon>
    </lineage>
</organism>
<protein>
    <recommendedName>
        <fullName evidence="2">SAP domain-containing protein</fullName>
    </recommendedName>
</protein>
<dbReference type="PANTHER" id="PTHR35458">
    <property type="entry name" value="SLR0755 PROTEIN"/>
    <property type="match status" value="1"/>
</dbReference>
<evidence type="ECO:0000313" key="3">
    <source>
        <dbReference type="EMBL" id="CAJ1967029.1"/>
    </source>
</evidence>
<evidence type="ECO:0000259" key="2">
    <source>
        <dbReference type="PROSITE" id="PS50800"/>
    </source>
</evidence>
<feature type="region of interest" description="Disordered" evidence="1">
    <location>
        <begin position="57"/>
        <end position="84"/>
    </location>
</feature>
<feature type="region of interest" description="Disordered" evidence="1">
    <location>
        <begin position="428"/>
        <end position="452"/>
    </location>
</feature>
<dbReference type="SUPFAM" id="SSF68906">
    <property type="entry name" value="SAP domain"/>
    <property type="match status" value="1"/>
</dbReference>
<dbReference type="GO" id="GO:0004540">
    <property type="term" value="F:RNA nuclease activity"/>
    <property type="evidence" value="ECO:0007669"/>
    <property type="project" value="InterPro"/>
</dbReference>
<evidence type="ECO:0000256" key="1">
    <source>
        <dbReference type="SAM" id="MobiDB-lite"/>
    </source>
</evidence>
<dbReference type="InterPro" id="IPR021139">
    <property type="entry name" value="NYN"/>
</dbReference>
<dbReference type="Gene3D" id="1.10.720.30">
    <property type="entry name" value="SAP domain"/>
    <property type="match status" value="1"/>
</dbReference>
<comment type="caution">
    <text evidence="3">The sequence shown here is derived from an EMBL/GenBank/DDBJ whole genome shotgun (WGS) entry which is preliminary data.</text>
</comment>
<dbReference type="InterPro" id="IPR036361">
    <property type="entry name" value="SAP_dom_sf"/>
</dbReference>
<dbReference type="CDD" id="cd18722">
    <property type="entry name" value="PIN_NicB-like"/>
    <property type="match status" value="1"/>
</dbReference>
<dbReference type="Pfam" id="PF01936">
    <property type="entry name" value="NYN"/>
    <property type="match status" value="1"/>
</dbReference>
<dbReference type="Pfam" id="PF02037">
    <property type="entry name" value="SAP"/>
    <property type="match status" value="1"/>
</dbReference>
<sequence length="593" mass="68027">MGRIQNSNPGNVITNYGFRIFAARSDAEYDAQKNDLDKKIREMEEQQRKIAEMMESLTSRETRQQPLEPNPFQQKSRVKNSSSGMDFQVSSAPLKVMIFVDGTWLYYSLHEAQSPIHLRYGSGWQYKYKFDWNSLPRVICKSLQEQDKNLGWSTMAQDTKRSGRPIEVVRVMVYTSYKTDTPKHSFRYQMFQEMMNAKYDVHMMETVGRVEKCIDIQLAVDMLHYATVPDAYDIAVLLSGDKDFMPAMIRTRQKGRRVGLASTRTACNRVLRENSNIKDYDVVFLDDYLDELLIPMKKDEAFLGNPSLSRFTLLKIISDFVRASRLEAGVNSRDIGRYMKSLTLGSRNLLDEVKEIYGGLYQFLVVSEIFKVEPWERKEFLVSVESNADFVMQQELKDTRFTREESQFFEDYSVDSLEENRDDFYEYSFPAQGDSTSQPNSRPAPIRESVVISDPKEDNIEDLSSQTVAQLKELCRERGLPISGRKADLVKRIEADKESKKPQKRPTEEYLEALILEFLQAKGGQASSRDVGRYLATNKASPGRLVESGGVRTAALTELKEVHGSLQRFIIQSDAFIAKGIKGNAEFTVYSSK</sequence>
<proteinExistence type="predicted"/>
<dbReference type="SMART" id="SM00513">
    <property type="entry name" value="SAP"/>
    <property type="match status" value="1"/>
</dbReference>
<feature type="compositionally biased region" description="Polar residues" evidence="1">
    <location>
        <begin position="64"/>
        <end position="84"/>
    </location>
</feature>
<gene>
    <name evidence="3" type="ORF">CYCCA115_LOCUS22576</name>
</gene>
<dbReference type="PANTHER" id="PTHR35458:SF8">
    <property type="entry name" value="SLR0650 PROTEIN"/>
    <property type="match status" value="1"/>
</dbReference>
<reference evidence="3" key="1">
    <citation type="submission" date="2023-08" db="EMBL/GenBank/DDBJ databases">
        <authorList>
            <person name="Audoor S."/>
            <person name="Bilcke G."/>
        </authorList>
    </citation>
    <scope>NUCLEOTIDE SEQUENCE</scope>
</reference>
<accession>A0AAD2JNS9</accession>
<evidence type="ECO:0000313" key="4">
    <source>
        <dbReference type="Proteomes" id="UP001295423"/>
    </source>
</evidence>
<dbReference type="Gene3D" id="3.40.50.1010">
    <property type="entry name" value="5'-nuclease"/>
    <property type="match status" value="1"/>
</dbReference>
<dbReference type="Proteomes" id="UP001295423">
    <property type="component" value="Unassembled WGS sequence"/>
</dbReference>
<dbReference type="PROSITE" id="PS50800">
    <property type="entry name" value="SAP"/>
    <property type="match status" value="1"/>
</dbReference>
<name>A0AAD2JNS9_9STRA</name>
<dbReference type="InterPro" id="IPR047140">
    <property type="entry name" value="LabA"/>
</dbReference>
<feature type="domain" description="SAP" evidence="2">
    <location>
        <begin position="463"/>
        <end position="497"/>
    </location>
</feature>
<keyword evidence="4" id="KW-1185">Reference proteome</keyword>
<dbReference type="AlphaFoldDB" id="A0AAD2JNS9"/>
<dbReference type="InterPro" id="IPR003034">
    <property type="entry name" value="SAP_dom"/>
</dbReference>
<dbReference type="EMBL" id="CAKOGP040002313">
    <property type="protein sequence ID" value="CAJ1967029.1"/>
    <property type="molecule type" value="Genomic_DNA"/>
</dbReference>